<keyword evidence="1" id="KW-0749">Sporulation</keyword>
<dbReference type="PROSITE" id="PS51299">
    <property type="entry name" value="HTH_APSES"/>
    <property type="match status" value="1"/>
</dbReference>
<evidence type="ECO:0000256" key="4">
    <source>
        <dbReference type="SAM" id="Phobius"/>
    </source>
</evidence>
<dbReference type="GO" id="GO:0048315">
    <property type="term" value="P:conidium formation"/>
    <property type="evidence" value="ECO:0007669"/>
    <property type="project" value="UniProtKB-KW"/>
</dbReference>
<dbReference type="Gene3D" id="3.10.260.10">
    <property type="entry name" value="Transcription regulator HTH, APSES-type DNA-binding domain"/>
    <property type="match status" value="1"/>
</dbReference>
<keyword evidence="4" id="KW-0812">Transmembrane</keyword>
<feature type="compositionally biased region" description="Basic and acidic residues" evidence="3">
    <location>
        <begin position="283"/>
        <end position="294"/>
    </location>
</feature>
<dbReference type="GO" id="GO:0003677">
    <property type="term" value="F:DNA binding"/>
    <property type="evidence" value="ECO:0007669"/>
    <property type="project" value="InterPro"/>
</dbReference>
<dbReference type="AlphaFoldDB" id="A0A6A6ULS6"/>
<dbReference type="InterPro" id="IPR037548">
    <property type="entry name" value="Bqt4"/>
</dbReference>
<dbReference type="SMART" id="SM01252">
    <property type="entry name" value="KilA-N"/>
    <property type="match status" value="1"/>
</dbReference>
<dbReference type="GO" id="GO:1990862">
    <property type="term" value="C:nuclear membrane complex Bqt3-Bqt4"/>
    <property type="evidence" value="ECO:0007669"/>
    <property type="project" value="InterPro"/>
</dbReference>
<keyword evidence="2" id="KW-0183">Conidiation</keyword>
<dbReference type="GO" id="GO:0030435">
    <property type="term" value="P:sporulation resulting in formation of a cellular spore"/>
    <property type="evidence" value="ECO:0007669"/>
    <property type="project" value="UniProtKB-KW"/>
</dbReference>
<organism evidence="6 7">
    <name type="scientific">Microthyrium microscopicum</name>
    <dbReference type="NCBI Taxonomy" id="703497"/>
    <lineage>
        <taxon>Eukaryota</taxon>
        <taxon>Fungi</taxon>
        <taxon>Dikarya</taxon>
        <taxon>Ascomycota</taxon>
        <taxon>Pezizomycotina</taxon>
        <taxon>Dothideomycetes</taxon>
        <taxon>Dothideomycetes incertae sedis</taxon>
        <taxon>Microthyriales</taxon>
        <taxon>Microthyriaceae</taxon>
        <taxon>Microthyrium</taxon>
    </lineage>
</organism>
<dbReference type="InterPro" id="IPR003163">
    <property type="entry name" value="Tscrpt_reg_HTH_APSES-type"/>
</dbReference>
<keyword evidence="7" id="KW-1185">Reference proteome</keyword>
<feature type="region of interest" description="Disordered" evidence="3">
    <location>
        <begin position="340"/>
        <end position="373"/>
    </location>
</feature>
<dbReference type="GO" id="GO:0044820">
    <property type="term" value="P:mitotic telomere tethering at nuclear periphery"/>
    <property type="evidence" value="ECO:0007669"/>
    <property type="project" value="TreeGrafter"/>
</dbReference>
<keyword evidence="4" id="KW-0472">Membrane</keyword>
<dbReference type="SUPFAM" id="SSF54616">
    <property type="entry name" value="DNA-binding domain of Mlu1-box binding protein MBP1"/>
    <property type="match status" value="1"/>
</dbReference>
<dbReference type="Proteomes" id="UP000799302">
    <property type="component" value="Unassembled WGS sequence"/>
</dbReference>
<evidence type="ECO:0000259" key="5">
    <source>
        <dbReference type="PROSITE" id="PS51299"/>
    </source>
</evidence>
<feature type="compositionally biased region" description="Basic and acidic residues" evidence="3">
    <location>
        <begin position="361"/>
        <end position="373"/>
    </location>
</feature>
<keyword evidence="4" id="KW-1133">Transmembrane helix</keyword>
<feature type="transmembrane region" description="Helical" evidence="4">
    <location>
        <begin position="389"/>
        <end position="406"/>
    </location>
</feature>
<dbReference type="EMBL" id="MU004232">
    <property type="protein sequence ID" value="KAF2672413.1"/>
    <property type="molecule type" value="Genomic_DNA"/>
</dbReference>
<dbReference type="InterPro" id="IPR018004">
    <property type="entry name" value="KilA/APSES_HTH"/>
</dbReference>
<evidence type="ECO:0000256" key="3">
    <source>
        <dbReference type="SAM" id="MobiDB-lite"/>
    </source>
</evidence>
<evidence type="ECO:0000313" key="7">
    <source>
        <dbReference type="Proteomes" id="UP000799302"/>
    </source>
</evidence>
<protein>
    <submittedName>
        <fullName evidence="6">Apses transcription factor-like protein</fullName>
    </submittedName>
</protein>
<gene>
    <name evidence="6" type="ORF">BT63DRAFT_422874</name>
</gene>
<dbReference type="PANTHER" id="PTHR38044">
    <property type="entry name" value="BOUQUET FORMATION PROTEIN 4"/>
    <property type="match status" value="1"/>
</dbReference>
<proteinExistence type="predicted"/>
<reference evidence="6" key="1">
    <citation type="journal article" date="2020" name="Stud. Mycol.">
        <title>101 Dothideomycetes genomes: a test case for predicting lifestyles and emergence of pathogens.</title>
        <authorList>
            <person name="Haridas S."/>
            <person name="Albert R."/>
            <person name="Binder M."/>
            <person name="Bloem J."/>
            <person name="Labutti K."/>
            <person name="Salamov A."/>
            <person name="Andreopoulos B."/>
            <person name="Baker S."/>
            <person name="Barry K."/>
            <person name="Bills G."/>
            <person name="Bluhm B."/>
            <person name="Cannon C."/>
            <person name="Castanera R."/>
            <person name="Culley D."/>
            <person name="Daum C."/>
            <person name="Ezra D."/>
            <person name="Gonzalez J."/>
            <person name="Henrissat B."/>
            <person name="Kuo A."/>
            <person name="Liang C."/>
            <person name="Lipzen A."/>
            <person name="Lutzoni F."/>
            <person name="Magnuson J."/>
            <person name="Mondo S."/>
            <person name="Nolan M."/>
            <person name="Ohm R."/>
            <person name="Pangilinan J."/>
            <person name="Park H.-J."/>
            <person name="Ramirez L."/>
            <person name="Alfaro M."/>
            <person name="Sun H."/>
            <person name="Tritt A."/>
            <person name="Yoshinaga Y."/>
            <person name="Zwiers L.-H."/>
            <person name="Turgeon B."/>
            <person name="Goodwin S."/>
            <person name="Spatafora J."/>
            <person name="Crous P."/>
            <person name="Grigoriev I."/>
        </authorList>
    </citation>
    <scope>NUCLEOTIDE SEQUENCE</scope>
    <source>
        <strain evidence="6">CBS 115976</strain>
    </source>
</reference>
<dbReference type="OrthoDB" id="5346159at2759"/>
<evidence type="ECO:0000256" key="1">
    <source>
        <dbReference type="ARBA" id="ARBA00022969"/>
    </source>
</evidence>
<name>A0A6A6ULS6_9PEZI</name>
<feature type="compositionally biased region" description="Polar residues" evidence="3">
    <location>
        <begin position="257"/>
        <end position="267"/>
    </location>
</feature>
<feature type="region of interest" description="Disordered" evidence="3">
    <location>
        <begin position="192"/>
        <end position="294"/>
    </location>
</feature>
<feature type="domain" description="HTH APSES-type" evidence="5">
    <location>
        <begin position="65"/>
        <end position="175"/>
    </location>
</feature>
<accession>A0A6A6ULS6</accession>
<sequence length="407" mass="44659">MVKRRIPSARNPLLEPEHTPLYELLVERRRLGQTDLAVTPAVAGTTSSTKPEVLGIFDYAHLRVPLPQDLKKSGIFTPLKNGQYPESYFLMRRSSDGYISATGMFKAAFPWASVEEEKAERKHHKLLPTGNGEEVAGNVWIAPDTALTLADEYAIRPWIIALLDNEDIEVGSKEKIVGTVSAPPNYELGISDKKLLGIPTPDLAPTPTRARAKRSSSPTKMSATPRKIASPRKRRAASKQPEDKAEGSPAATRKTSKALQKEQSNGVSDPKDTIEEETSGGAESDKVRVEVKETVEKKDDKEITHTTVTVAMPADHPDLPLPEDTTAMIEKAKEMVEEANKLEKRTGKGTKRKASSNLTKADTEDAQPEKKAKTELQEKLITERVKTRALIGLTATLAVGAIIPYFL</sequence>
<evidence type="ECO:0000313" key="6">
    <source>
        <dbReference type="EMBL" id="KAF2672413.1"/>
    </source>
</evidence>
<dbReference type="PANTHER" id="PTHR38044:SF1">
    <property type="entry name" value="BOUQUET FORMATION PROTEIN 4"/>
    <property type="match status" value="1"/>
</dbReference>
<evidence type="ECO:0000256" key="2">
    <source>
        <dbReference type="ARBA" id="ARBA00023321"/>
    </source>
</evidence>
<dbReference type="InterPro" id="IPR036887">
    <property type="entry name" value="HTH_APSES_sf"/>
</dbReference>
<dbReference type="GO" id="GO:0070197">
    <property type="term" value="P:meiotic attachment of telomere to nuclear envelope"/>
    <property type="evidence" value="ECO:0007669"/>
    <property type="project" value="InterPro"/>
</dbReference>